<dbReference type="EMBL" id="JABFAC010240587">
    <property type="protein sequence ID" value="MBA0635098.1"/>
    <property type="molecule type" value="Genomic_DNA"/>
</dbReference>
<evidence type="ECO:0000313" key="3">
    <source>
        <dbReference type="Proteomes" id="UP000593561"/>
    </source>
</evidence>
<dbReference type="InterPro" id="IPR044824">
    <property type="entry name" value="MAIN-like"/>
</dbReference>
<name>A0A7J8TAB2_GOSDV</name>
<sequence>MRALRVIEENLQEVGFLHVSLMLGGCKLDPTLISALVKRWRPKTHTFHLLCNECTITPEDVALKLNLLINGLVVAGAVYVGDWSGICNALLGKLSEKFFGSRIKMKWLEENFNYLNNSAIMGMVPTTIFTSPSERPLLILIRNKDLEELHKVDLWRRIDEDWAKFHEKYINIWEHRNNFIPIRDLWHSETPTFHLQYGNRTITLEACCIATPLPVHN</sequence>
<feature type="non-terminal residue" evidence="2">
    <location>
        <position position="217"/>
    </location>
</feature>
<dbReference type="PANTHER" id="PTHR46033:SF8">
    <property type="entry name" value="PROTEIN MAINTENANCE OF MERISTEMS-LIKE"/>
    <property type="match status" value="1"/>
</dbReference>
<dbReference type="Proteomes" id="UP000593561">
    <property type="component" value="Unassembled WGS sequence"/>
</dbReference>
<dbReference type="AlphaFoldDB" id="A0A7J8TAB2"/>
<keyword evidence="3" id="KW-1185">Reference proteome</keyword>
<gene>
    <name evidence="2" type="ORF">Godav_021880</name>
</gene>
<dbReference type="InterPro" id="IPR019557">
    <property type="entry name" value="AminoTfrase-like_pln_mobile"/>
</dbReference>
<protein>
    <recommendedName>
        <fullName evidence="1">Aminotransferase-like plant mobile domain-containing protein</fullName>
    </recommendedName>
</protein>
<dbReference type="GO" id="GO:0010073">
    <property type="term" value="P:meristem maintenance"/>
    <property type="evidence" value="ECO:0007669"/>
    <property type="project" value="InterPro"/>
</dbReference>
<organism evidence="2 3">
    <name type="scientific">Gossypium davidsonii</name>
    <name type="common">Davidson's cotton</name>
    <name type="synonym">Gossypium klotzschianum subsp. davidsonii</name>
    <dbReference type="NCBI Taxonomy" id="34287"/>
    <lineage>
        <taxon>Eukaryota</taxon>
        <taxon>Viridiplantae</taxon>
        <taxon>Streptophyta</taxon>
        <taxon>Embryophyta</taxon>
        <taxon>Tracheophyta</taxon>
        <taxon>Spermatophyta</taxon>
        <taxon>Magnoliopsida</taxon>
        <taxon>eudicotyledons</taxon>
        <taxon>Gunneridae</taxon>
        <taxon>Pentapetalae</taxon>
        <taxon>rosids</taxon>
        <taxon>malvids</taxon>
        <taxon>Malvales</taxon>
        <taxon>Malvaceae</taxon>
        <taxon>Malvoideae</taxon>
        <taxon>Gossypium</taxon>
    </lineage>
</organism>
<evidence type="ECO:0000313" key="2">
    <source>
        <dbReference type="EMBL" id="MBA0635098.1"/>
    </source>
</evidence>
<proteinExistence type="predicted"/>
<reference evidence="2 3" key="1">
    <citation type="journal article" date="2019" name="Genome Biol. Evol.">
        <title>Insights into the evolution of the New World diploid cottons (Gossypium, subgenus Houzingenia) based on genome sequencing.</title>
        <authorList>
            <person name="Grover C.E."/>
            <person name="Arick M.A. 2nd"/>
            <person name="Thrash A."/>
            <person name="Conover J.L."/>
            <person name="Sanders W.S."/>
            <person name="Peterson D.G."/>
            <person name="Frelichowski J.E."/>
            <person name="Scheffler J.A."/>
            <person name="Scheffler B.E."/>
            <person name="Wendel J.F."/>
        </authorList>
    </citation>
    <scope>NUCLEOTIDE SEQUENCE [LARGE SCALE GENOMIC DNA]</scope>
    <source>
        <strain evidence="2">27</strain>
        <tissue evidence="2">Leaf</tissue>
    </source>
</reference>
<feature type="domain" description="Aminotransferase-like plant mobile" evidence="1">
    <location>
        <begin position="22"/>
        <end position="114"/>
    </location>
</feature>
<comment type="caution">
    <text evidence="2">The sequence shown here is derived from an EMBL/GenBank/DDBJ whole genome shotgun (WGS) entry which is preliminary data.</text>
</comment>
<dbReference type="Pfam" id="PF10536">
    <property type="entry name" value="PMD"/>
    <property type="match status" value="1"/>
</dbReference>
<evidence type="ECO:0000259" key="1">
    <source>
        <dbReference type="Pfam" id="PF10536"/>
    </source>
</evidence>
<accession>A0A7J8TAB2</accession>
<dbReference type="PROSITE" id="PS51257">
    <property type="entry name" value="PROKAR_LIPOPROTEIN"/>
    <property type="match status" value="1"/>
</dbReference>
<dbReference type="PANTHER" id="PTHR46033">
    <property type="entry name" value="PROTEIN MAIN-LIKE 2"/>
    <property type="match status" value="1"/>
</dbReference>